<dbReference type="InterPro" id="IPR011707">
    <property type="entry name" value="Cu-oxidase-like_N"/>
</dbReference>
<keyword evidence="4" id="KW-0732">Signal</keyword>
<keyword evidence="9" id="KW-1185">Reference proteome</keyword>
<evidence type="ECO:0000256" key="4">
    <source>
        <dbReference type="SAM" id="SignalP"/>
    </source>
</evidence>
<evidence type="ECO:0000313" key="8">
    <source>
        <dbReference type="EMBL" id="KNZ43953.1"/>
    </source>
</evidence>
<dbReference type="SUPFAM" id="SSF49503">
    <property type="entry name" value="Cupredoxins"/>
    <property type="match status" value="3"/>
</dbReference>
<gene>
    <name evidence="8" type="ORF">VP01_967g6</name>
</gene>
<dbReference type="InterPro" id="IPR045087">
    <property type="entry name" value="Cu-oxidase_fam"/>
</dbReference>
<comment type="caution">
    <text evidence="8">The sequence shown here is derived from an EMBL/GenBank/DDBJ whole genome shotgun (WGS) entry which is preliminary data.</text>
</comment>
<evidence type="ECO:0000256" key="2">
    <source>
        <dbReference type="ARBA" id="ARBA00023008"/>
    </source>
</evidence>
<dbReference type="InterPro" id="IPR001117">
    <property type="entry name" value="Cu-oxidase_2nd"/>
</dbReference>
<feature type="domain" description="Plastocyanin-like" evidence="7">
    <location>
        <begin position="115"/>
        <end position="194"/>
    </location>
</feature>
<dbReference type="AlphaFoldDB" id="A0A0L6U614"/>
<feature type="domain" description="Plastocyanin-like" evidence="5">
    <location>
        <begin position="298"/>
        <end position="408"/>
    </location>
</feature>
<dbReference type="Proteomes" id="UP000037035">
    <property type="component" value="Unassembled WGS sequence"/>
</dbReference>
<reference evidence="8 9" key="1">
    <citation type="submission" date="2015-08" db="EMBL/GenBank/DDBJ databases">
        <title>Next Generation Sequencing and Analysis of the Genome of Puccinia sorghi L Schw, the Causal Agent of Maize Common Rust.</title>
        <authorList>
            <person name="Rochi L."/>
            <person name="Burguener G."/>
            <person name="Darino M."/>
            <person name="Turjanski A."/>
            <person name="Kreff E."/>
            <person name="Dieguez M.J."/>
            <person name="Sacco F."/>
        </authorList>
    </citation>
    <scope>NUCLEOTIDE SEQUENCE [LARGE SCALE GENOMIC DNA]</scope>
    <source>
        <strain evidence="8 9">RO10H11247</strain>
    </source>
</reference>
<dbReference type="InterPro" id="IPR011706">
    <property type="entry name" value="Cu-oxidase_C"/>
</dbReference>
<evidence type="ECO:0008006" key="10">
    <source>
        <dbReference type="Google" id="ProtNLM"/>
    </source>
</evidence>
<dbReference type="GO" id="GO:0005507">
    <property type="term" value="F:copper ion binding"/>
    <property type="evidence" value="ECO:0007669"/>
    <property type="project" value="InterPro"/>
</dbReference>
<protein>
    <recommendedName>
        <fullName evidence="10">Plastocyanin-like domain-containing protein</fullName>
    </recommendedName>
</protein>
<evidence type="ECO:0000259" key="5">
    <source>
        <dbReference type="Pfam" id="PF00394"/>
    </source>
</evidence>
<dbReference type="Pfam" id="PF07732">
    <property type="entry name" value="Cu-oxidase_3"/>
    <property type="match status" value="1"/>
</dbReference>
<dbReference type="STRING" id="27349.A0A0L6U614"/>
<dbReference type="PANTHER" id="PTHR11709:SF414">
    <property type="entry name" value="ADR239WP"/>
    <property type="match status" value="1"/>
</dbReference>
<dbReference type="InterPro" id="IPR008972">
    <property type="entry name" value="Cupredoxin"/>
</dbReference>
<dbReference type="OrthoDB" id="2121828at2759"/>
<dbReference type="Gene3D" id="2.60.40.420">
    <property type="entry name" value="Cupredoxins - blue copper proteins"/>
    <property type="match status" value="3"/>
</dbReference>
<evidence type="ECO:0000256" key="3">
    <source>
        <dbReference type="ARBA" id="ARBA00023180"/>
    </source>
</evidence>
<keyword evidence="2" id="KW-0186">Copper</keyword>
<comment type="similarity">
    <text evidence="1">Belongs to the multicopper oxidase family.</text>
</comment>
<name>A0A0L6U614_9BASI</name>
<dbReference type="PANTHER" id="PTHR11709">
    <property type="entry name" value="MULTI-COPPER OXIDASE"/>
    <property type="match status" value="1"/>
</dbReference>
<feature type="domain" description="Plastocyanin-like" evidence="6">
    <location>
        <begin position="569"/>
        <end position="707"/>
    </location>
</feature>
<feature type="chain" id="PRO_5005567538" description="Plastocyanin-like domain-containing protein" evidence="4">
    <location>
        <begin position="27"/>
        <end position="753"/>
    </location>
</feature>
<keyword evidence="3" id="KW-0325">Glycoprotein</keyword>
<proteinExistence type="inferred from homology"/>
<feature type="signal peptide" evidence="4">
    <location>
        <begin position="1"/>
        <end position="26"/>
    </location>
</feature>
<evidence type="ECO:0000256" key="1">
    <source>
        <dbReference type="ARBA" id="ARBA00010609"/>
    </source>
</evidence>
<accession>A0A0L6U614</accession>
<dbReference type="Pfam" id="PF00394">
    <property type="entry name" value="Cu-oxidase"/>
    <property type="match status" value="1"/>
</dbReference>
<evidence type="ECO:0000313" key="9">
    <source>
        <dbReference type="Proteomes" id="UP000037035"/>
    </source>
</evidence>
<dbReference type="EMBL" id="LAVV01015358">
    <property type="protein sequence ID" value="KNZ43953.1"/>
    <property type="molecule type" value="Genomic_DNA"/>
</dbReference>
<evidence type="ECO:0000259" key="6">
    <source>
        <dbReference type="Pfam" id="PF07731"/>
    </source>
</evidence>
<dbReference type="GO" id="GO:0016491">
    <property type="term" value="F:oxidoreductase activity"/>
    <property type="evidence" value="ECO:0007669"/>
    <property type="project" value="InterPro"/>
</dbReference>
<sequence length="753" mass="83201">MHQKRARRGCIIFFLNALLLVSIVASVKLNSSELYLSDKFEITSTPQTRNYYWSITADLSFRNETAAPDGFTRNMLVVNSQFPGPLIEANVIFSAAIFACATNLDVLNHFSLHFMSPSRRGQFNDTLNILVVNKISAGVTIHWHGVIFPKGNSLDGWGGTIFSTGVTQCQIQPGRNFTYTFNIGKQYGTFCMYPIRKPIKKKRMDGHSLKVSSLSFRVSRPRAEFEFGRNRPMIVHSVNDPLKRGVDYDQDIILLVNMSERILGQLLSPTGYNNIILDFSSFFLSCAGKYDEHEYSSANSALVNGIGYFDCNNAPANASCTTPTNSLSFDIPVRTKTRFRLIQAGSHAMFRFSVDEHTLNVTEADSTGVAGPTAIHRVPFHNGERYSVIIDTSQDTVGSTFYLRAAMDTDCCMWNDFMFAKSSCPVTNFLQITALGFGDQVAWLAPGITGRASTALGIIRVIDPNNPPHANSDPALPTTRDWLDALGGACLDLDVSTMRPLVPQDACTNLLRTVYFSTSFGTITSVEGNSSAVSGRFFVNGTTWITRPNRPLLNELLYGGPGTINASDVAAFTFEQVGCYDIVINNLDAALDHSYHLRKKSMDLLIIHDSIYLSHSSFVPSQGWIVATGTGEINATTVSSLTYNTTNPLRKDVSEKSLESYSSCGRWELSCRLVVRVLADNPGVWILHCHLGWHLGAGFAGMFVMQPSVLRNMTSPEGNQELCRAISPEDIDEIEPGKRRRSLLPYALSDLKI</sequence>
<dbReference type="Pfam" id="PF07731">
    <property type="entry name" value="Cu-oxidase_2"/>
    <property type="match status" value="1"/>
</dbReference>
<dbReference type="VEuPathDB" id="FungiDB:VP01_967g6"/>
<evidence type="ECO:0000259" key="7">
    <source>
        <dbReference type="Pfam" id="PF07732"/>
    </source>
</evidence>
<organism evidence="8 9">
    <name type="scientific">Puccinia sorghi</name>
    <dbReference type="NCBI Taxonomy" id="27349"/>
    <lineage>
        <taxon>Eukaryota</taxon>
        <taxon>Fungi</taxon>
        <taxon>Dikarya</taxon>
        <taxon>Basidiomycota</taxon>
        <taxon>Pucciniomycotina</taxon>
        <taxon>Pucciniomycetes</taxon>
        <taxon>Pucciniales</taxon>
        <taxon>Pucciniaceae</taxon>
        <taxon>Puccinia</taxon>
    </lineage>
</organism>